<dbReference type="WBParaSite" id="RSKR_0001175200.1">
    <property type="protein sequence ID" value="RSKR_0001175200.1"/>
    <property type="gene ID" value="RSKR_0001175200"/>
</dbReference>
<dbReference type="Proteomes" id="UP000095286">
    <property type="component" value="Unplaced"/>
</dbReference>
<protein>
    <submittedName>
        <fullName evidence="2">Phospholipase B-like</fullName>
    </submittedName>
</protein>
<evidence type="ECO:0000313" key="2">
    <source>
        <dbReference type="WBParaSite" id="RSKR_0001175200.1"/>
    </source>
</evidence>
<reference evidence="2" key="1">
    <citation type="submission" date="2016-11" db="UniProtKB">
        <authorList>
            <consortium name="WormBaseParasite"/>
        </authorList>
    </citation>
    <scope>IDENTIFICATION</scope>
    <source>
        <strain evidence="2">KR3021</strain>
    </source>
</reference>
<proteinExistence type="predicted"/>
<name>A0AC35UH00_9BILA</name>
<evidence type="ECO:0000313" key="1">
    <source>
        <dbReference type="Proteomes" id="UP000095286"/>
    </source>
</evidence>
<sequence>MKSVSIILFFGACFLLANARHPKASNIFEKLAQDPVDFDINGDWENRIVPDDLNETGKDTAYRVKSACLDAKSTYKIVDGNKCEGSDLLVAVAKFKNTINETGWSNLEIETFDVVDGNDQAYAAGYLESTLSHKLISYHLENAVFNYCKGFQNYCDRLKTYMKESTDWIKSEIKIRPVDDIYWTAVRRVYYQLAGVIAGYEKSEFKVDLFFGYHPILMANLNGDLYDLERKFNKTKDDNDNGGKCSGLVKVTPGNADLLFSQVTMGGFQTMTRILKLYKFAYEKALYPGRTVSFSSYPSMLYSSDDFALLSSKLAVIETTINVFNLTTYNQTVAKEQLHCWVRSIVANQIARSGREWCEVFSRYNSGTYNNQWIVVDYSKFTPHKPLPKHGLLYVLEQLPGFTEYRDVTWYLNKYSYFASYNLPFYRKISKYSGFDKKVKDSGYWYSWKDAPRSKIFARDHNKVTDLASLATLMRYNDYTHDEFSKCECNPPYTAEAAISARGDLNIPTGTYPLPGMGNQNHGSLDYKGVNVEYFKTLSFKAWGGPAYGQVPAFKWSTFNLAVNVSHIGMPDEWNFKEIDVKWETNVSDN</sequence>
<accession>A0AC35UH00</accession>
<organism evidence="1 2">
    <name type="scientific">Rhabditophanes sp. KR3021</name>
    <dbReference type="NCBI Taxonomy" id="114890"/>
    <lineage>
        <taxon>Eukaryota</taxon>
        <taxon>Metazoa</taxon>
        <taxon>Ecdysozoa</taxon>
        <taxon>Nematoda</taxon>
        <taxon>Chromadorea</taxon>
        <taxon>Rhabditida</taxon>
        <taxon>Tylenchina</taxon>
        <taxon>Panagrolaimomorpha</taxon>
        <taxon>Strongyloidoidea</taxon>
        <taxon>Alloionematidae</taxon>
        <taxon>Rhabditophanes</taxon>
    </lineage>
</organism>